<keyword evidence="4 5" id="KW-0472">Membrane</keyword>
<accession>A0AA38VDK8</accession>
<name>A0AA38VDK8_9PEZI</name>
<dbReference type="Proteomes" id="UP001174694">
    <property type="component" value="Unassembled WGS sequence"/>
</dbReference>
<evidence type="ECO:0000313" key="6">
    <source>
        <dbReference type="EMBL" id="KAJ9142410.1"/>
    </source>
</evidence>
<dbReference type="EMBL" id="JANBVO010000022">
    <property type="protein sequence ID" value="KAJ9142410.1"/>
    <property type="molecule type" value="Genomic_DNA"/>
</dbReference>
<feature type="transmembrane region" description="Helical" evidence="5">
    <location>
        <begin position="78"/>
        <end position="98"/>
    </location>
</feature>
<feature type="transmembrane region" description="Helical" evidence="5">
    <location>
        <begin position="40"/>
        <end position="58"/>
    </location>
</feature>
<keyword evidence="7" id="KW-1185">Reference proteome</keyword>
<evidence type="ECO:0000256" key="4">
    <source>
        <dbReference type="ARBA" id="ARBA00023136"/>
    </source>
</evidence>
<dbReference type="AlphaFoldDB" id="A0AA38VDK8"/>
<dbReference type="PANTHER" id="PTHR31465:SF1">
    <property type="entry name" value="PROTEIN RTA1-RELATED"/>
    <property type="match status" value="1"/>
</dbReference>
<evidence type="ECO:0000256" key="5">
    <source>
        <dbReference type="SAM" id="Phobius"/>
    </source>
</evidence>
<keyword evidence="3 5" id="KW-1133">Transmembrane helix</keyword>
<feature type="transmembrane region" description="Helical" evidence="5">
    <location>
        <begin position="232"/>
        <end position="251"/>
    </location>
</feature>
<proteinExistence type="predicted"/>
<dbReference type="Pfam" id="PF04479">
    <property type="entry name" value="RTA1"/>
    <property type="match status" value="1"/>
</dbReference>
<feature type="transmembrane region" description="Helical" evidence="5">
    <location>
        <begin position="154"/>
        <end position="177"/>
    </location>
</feature>
<evidence type="ECO:0000256" key="3">
    <source>
        <dbReference type="ARBA" id="ARBA00022989"/>
    </source>
</evidence>
<evidence type="ECO:0008006" key="8">
    <source>
        <dbReference type="Google" id="ProtNLM"/>
    </source>
</evidence>
<gene>
    <name evidence="6" type="ORF">NKR23_g7284</name>
</gene>
<sequence>MSSCDILFQYEPSAEAASFFAIGFGLSAIAHLVQMCRLGAWVMVTTVTGCCLEAAGYITRAVLASQVYCLWDPRLYSAQGILILAAPALVAAVTCEIYERVVKTTGGLRLSILPAGWTTWLFLSSSVFAFSLQTLGACIIYIMKDAVAEPYGRAIVLVGVGLEMVISLLLLALTIVLHHRLNRAPTTKSRQEANPWRMHLGVSYGIVVLMCIRSTYRTLKATRDNDGDLSEFVPYIFDAVPTLAITLLMNWDHPGHIKGTGRSFREALYWC</sequence>
<organism evidence="6 7">
    <name type="scientific">Pleurostoma richardsiae</name>
    <dbReference type="NCBI Taxonomy" id="41990"/>
    <lineage>
        <taxon>Eukaryota</taxon>
        <taxon>Fungi</taxon>
        <taxon>Dikarya</taxon>
        <taxon>Ascomycota</taxon>
        <taxon>Pezizomycotina</taxon>
        <taxon>Sordariomycetes</taxon>
        <taxon>Sordariomycetidae</taxon>
        <taxon>Calosphaeriales</taxon>
        <taxon>Pleurostomataceae</taxon>
        <taxon>Pleurostoma</taxon>
    </lineage>
</organism>
<keyword evidence="2 5" id="KW-0812">Transmembrane</keyword>
<evidence type="ECO:0000256" key="1">
    <source>
        <dbReference type="ARBA" id="ARBA00004141"/>
    </source>
</evidence>
<evidence type="ECO:0000256" key="2">
    <source>
        <dbReference type="ARBA" id="ARBA00022692"/>
    </source>
</evidence>
<feature type="transmembrane region" description="Helical" evidence="5">
    <location>
        <begin position="198"/>
        <end position="216"/>
    </location>
</feature>
<feature type="transmembrane region" description="Helical" evidence="5">
    <location>
        <begin position="16"/>
        <end position="33"/>
    </location>
</feature>
<evidence type="ECO:0000313" key="7">
    <source>
        <dbReference type="Proteomes" id="UP001174694"/>
    </source>
</evidence>
<dbReference type="PANTHER" id="PTHR31465">
    <property type="entry name" value="PROTEIN RTA1-RELATED"/>
    <property type="match status" value="1"/>
</dbReference>
<feature type="transmembrane region" description="Helical" evidence="5">
    <location>
        <begin position="119"/>
        <end position="142"/>
    </location>
</feature>
<comment type="caution">
    <text evidence="6">The sequence shown here is derived from an EMBL/GenBank/DDBJ whole genome shotgun (WGS) entry which is preliminary data.</text>
</comment>
<reference evidence="6" key="1">
    <citation type="submission" date="2022-07" db="EMBL/GenBank/DDBJ databases">
        <title>Fungi with potential for degradation of polypropylene.</title>
        <authorList>
            <person name="Gostincar C."/>
        </authorList>
    </citation>
    <scope>NUCLEOTIDE SEQUENCE</scope>
    <source>
        <strain evidence="6">EXF-13308</strain>
    </source>
</reference>
<dbReference type="GO" id="GO:0016020">
    <property type="term" value="C:membrane"/>
    <property type="evidence" value="ECO:0007669"/>
    <property type="project" value="UniProtKB-SubCell"/>
</dbReference>
<dbReference type="InterPro" id="IPR007568">
    <property type="entry name" value="RTA1"/>
</dbReference>
<comment type="subcellular location">
    <subcellularLocation>
        <location evidence="1">Membrane</location>
        <topology evidence="1">Multi-pass membrane protein</topology>
    </subcellularLocation>
</comment>
<protein>
    <recommendedName>
        <fullName evidence="8">RTA1 domain protein</fullName>
    </recommendedName>
</protein>